<dbReference type="InterPro" id="IPR029058">
    <property type="entry name" value="AB_hydrolase_fold"/>
</dbReference>
<evidence type="ECO:0000259" key="1">
    <source>
        <dbReference type="Pfam" id="PF12146"/>
    </source>
</evidence>
<proteinExistence type="predicted"/>
<dbReference type="EMBL" id="OIVN01000763">
    <property type="protein sequence ID" value="SPC85172.1"/>
    <property type="molecule type" value="Genomic_DNA"/>
</dbReference>
<evidence type="ECO:0000313" key="2">
    <source>
        <dbReference type="EMBL" id="SPC85172.1"/>
    </source>
</evidence>
<accession>A0A2N9FDA8</accession>
<name>A0A2N9FDA8_FAGSY</name>
<dbReference type="Pfam" id="PF12146">
    <property type="entry name" value="Hydrolase_4"/>
    <property type="match status" value="1"/>
</dbReference>
<protein>
    <recommendedName>
        <fullName evidence="1">Serine aminopeptidase S33 domain-containing protein</fullName>
    </recommendedName>
</protein>
<feature type="domain" description="Serine aminopeptidase S33" evidence="1">
    <location>
        <begin position="122"/>
        <end position="346"/>
    </location>
</feature>
<organism evidence="2">
    <name type="scientific">Fagus sylvatica</name>
    <name type="common">Beechnut</name>
    <dbReference type="NCBI Taxonomy" id="28930"/>
    <lineage>
        <taxon>Eukaryota</taxon>
        <taxon>Viridiplantae</taxon>
        <taxon>Streptophyta</taxon>
        <taxon>Embryophyta</taxon>
        <taxon>Tracheophyta</taxon>
        <taxon>Spermatophyta</taxon>
        <taxon>Magnoliopsida</taxon>
        <taxon>eudicotyledons</taxon>
        <taxon>Gunneridae</taxon>
        <taxon>Pentapetalae</taxon>
        <taxon>rosids</taxon>
        <taxon>fabids</taxon>
        <taxon>Fagales</taxon>
        <taxon>Fagaceae</taxon>
        <taxon>Fagus</taxon>
    </lineage>
</organism>
<dbReference type="PRINTS" id="PR00111">
    <property type="entry name" value="ABHYDROLASE"/>
</dbReference>
<dbReference type="InterPro" id="IPR000073">
    <property type="entry name" value="AB_hydrolase_1"/>
</dbReference>
<dbReference type="PANTHER" id="PTHR11614">
    <property type="entry name" value="PHOSPHOLIPASE-RELATED"/>
    <property type="match status" value="1"/>
</dbReference>
<gene>
    <name evidence="2" type="ORF">FSB_LOCUS13054</name>
</gene>
<sequence length="371" mass="42075">MALKLKPGRLYWRHHAFDELKGRAWFGRRKREAFAMAPVVKLAGVDKELKKILEANMDQVPARRRAREAFKDIQLQIDHILFKTPSDGLQMKESYEVNSRGLEIFSKSWLPATSHPKAMVYYCHGIARKLASSGYGVFAMDYPGFGLSEGLHCYIPSFDGLVDDVIEQYSKIKENPEFSTLPSFLFGQSMGGAVALKVHRKQPNAWDGAVLVAPMCKIADDMVPPWLLRQILIGVANFLPKLKLVPQKDLAEAAFRELKKRELTAYNVIAYKDKPRLQTAVEMLRTTQEIERRLEDVSLPLLILHGEADIVTDPSVSKALYEKASSSDKKLNLYKDAYHSLLEGEPDEIIIQVFNDILSWLDEHSIKSTSQ</sequence>
<dbReference type="Gene3D" id="3.40.50.1820">
    <property type="entry name" value="alpha/beta hydrolase"/>
    <property type="match status" value="1"/>
</dbReference>
<reference evidence="2" key="1">
    <citation type="submission" date="2018-02" db="EMBL/GenBank/DDBJ databases">
        <authorList>
            <person name="Cohen D.B."/>
            <person name="Kent A.D."/>
        </authorList>
    </citation>
    <scope>NUCLEOTIDE SEQUENCE</scope>
</reference>
<dbReference type="InterPro" id="IPR051044">
    <property type="entry name" value="MAG_DAG_Lipase"/>
</dbReference>
<dbReference type="AlphaFoldDB" id="A0A2N9FDA8"/>
<dbReference type="FunFam" id="3.40.50.1820:FF:000054">
    <property type="entry name" value="Alpha/beta-Hydrolases superfamily protein"/>
    <property type="match status" value="1"/>
</dbReference>
<dbReference type="InterPro" id="IPR022742">
    <property type="entry name" value="Hydrolase_4"/>
</dbReference>
<dbReference type="SUPFAM" id="SSF53474">
    <property type="entry name" value="alpha/beta-Hydrolases"/>
    <property type="match status" value="1"/>
</dbReference>